<evidence type="ECO:0000313" key="4">
    <source>
        <dbReference type="EMBL" id="CAD5108334.1"/>
    </source>
</evidence>
<comment type="caution">
    <text evidence="4">The sequence shown here is derived from an EMBL/GenBank/DDBJ whole genome shotgun (WGS) entry which is preliminary data.</text>
</comment>
<reference evidence="4 5" key="1">
    <citation type="submission" date="2020-08" db="EMBL/GenBank/DDBJ databases">
        <authorList>
            <person name="Criscuolo A."/>
        </authorList>
    </citation>
    <scope>NUCLEOTIDE SEQUENCE [LARGE SCALE GENOMIC DNA]</scope>
    <source>
        <strain evidence="4">CIP111764</strain>
    </source>
</reference>
<keyword evidence="2 4" id="KW-0012">Acyltransferase</keyword>
<dbReference type="CDD" id="cd04301">
    <property type="entry name" value="NAT_SF"/>
    <property type="match status" value="1"/>
</dbReference>
<protein>
    <submittedName>
        <fullName evidence="4">Putative N-acetyltransferase YvbK</fullName>
        <ecNumber evidence="4">2.3.1.-</ecNumber>
    </submittedName>
</protein>
<dbReference type="PANTHER" id="PTHR43877:SF2">
    <property type="entry name" value="AMINOALKYLPHOSPHONATE N-ACETYLTRANSFERASE-RELATED"/>
    <property type="match status" value="1"/>
</dbReference>
<dbReference type="Proteomes" id="UP000583387">
    <property type="component" value="Unassembled WGS sequence"/>
</dbReference>
<sequence length="146" mass="16466">MEVSPTEAPMDLLLEADPSREKIEGYLPRSRCFVATLDGAPAGVYVVLETAPAEYELMNIAVAPHLQGKGIGTTLLRHAIATVRELGARRLEVGTGTFGHQLAYYQREGFRVSRVDRDFFLENYPEPIYENGIQHKDMLRLVLEYR</sequence>
<dbReference type="InterPro" id="IPR016181">
    <property type="entry name" value="Acyl_CoA_acyltransferase"/>
</dbReference>
<dbReference type="Pfam" id="PF00583">
    <property type="entry name" value="Acetyltransf_1"/>
    <property type="match status" value="1"/>
</dbReference>
<dbReference type="SUPFAM" id="SSF55729">
    <property type="entry name" value="Acyl-CoA N-acyltransferases (Nat)"/>
    <property type="match status" value="1"/>
</dbReference>
<gene>
    <name evidence="4" type="primary">yvbK</name>
    <name evidence="4" type="ORF">PSEWESI4_02619</name>
</gene>
<accession>A0A7U7ENQ2</accession>
<evidence type="ECO:0000256" key="1">
    <source>
        <dbReference type="ARBA" id="ARBA00022679"/>
    </source>
</evidence>
<keyword evidence="5" id="KW-1185">Reference proteome</keyword>
<dbReference type="PANTHER" id="PTHR43877">
    <property type="entry name" value="AMINOALKYLPHOSPHONATE N-ACETYLTRANSFERASE-RELATED-RELATED"/>
    <property type="match status" value="1"/>
</dbReference>
<dbReference type="InterPro" id="IPR000182">
    <property type="entry name" value="GNAT_dom"/>
</dbReference>
<proteinExistence type="predicted"/>
<evidence type="ECO:0000313" key="5">
    <source>
        <dbReference type="Proteomes" id="UP000583387"/>
    </source>
</evidence>
<dbReference type="GO" id="GO:0016747">
    <property type="term" value="F:acyltransferase activity, transferring groups other than amino-acyl groups"/>
    <property type="evidence" value="ECO:0007669"/>
    <property type="project" value="InterPro"/>
</dbReference>
<dbReference type="EMBL" id="CAJFCI010000052">
    <property type="protein sequence ID" value="CAD5108334.1"/>
    <property type="molecule type" value="Genomic_DNA"/>
</dbReference>
<dbReference type="Gene3D" id="3.40.630.30">
    <property type="match status" value="1"/>
</dbReference>
<dbReference type="PROSITE" id="PS51186">
    <property type="entry name" value="GNAT"/>
    <property type="match status" value="1"/>
</dbReference>
<keyword evidence="1 4" id="KW-0808">Transferase</keyword>
<dbReference type="AlphaFoldDB" id="A0A7U7ENQ2"/>
<name>A0A7U7ENQ2_9GAMM</name>
<organism evidence="4 5">
    <name type="scientific">Zestomonas carbonaria</name>
    <dbReference type="NCBI Taxonomy" id="2762745"/>
    <lineage>
        <taxon>Bacteria</taxon>
        <taxon>Pseudomonadati</taxon>
        <taxon>Pseudomonadota</taxon>
        <taxon>Gammaproteobacteria</taxon>
        <taxon>Pseudomonadales</taxon>
        <taxon>Pseudomonadaceae</taxon>
        <taxon>Zestomonas</taxon>
    </lineage>
</organism>
<feature type="domain" description="N-acetyltransferase" evidence="3">
    <location>
        <begin position="1"/>
        <end position="131"/>
    </location>
</feature>
<dbReference type="InterPro" id="IPR050832">
    <property type="entry name" value="Bact_Acetyltransf"/>
</dbReference>
<dbReference type="EC" id="2.3.1.-" evidence="4"/>
<evidence type="ECO:0000256" key="2">
    <source>
        <dbReference type="ARBA" id="ARBA00023315"/>
    </source>
</evidence>
<evidence type="ECO:0000259" key="3">
    <source>
        <dbReference type="PROSITE" id="PS51186"/>
    </source>
</evidence>